<dbReference type="FunCoup" id="A0A6P8YL84">
    <property type="interactions" value="6"/>
</dbReference>
<dbReference type="PANTHER" id="PTHR48051">
    <property type="match status" value="1"/>
</dbReference>
<dbReference type="SMART" id="SM00364">
    <property type="entry name" value="LRR_BAC"/>
    <property type="match status" value="13"/>
</dbReference>
<dbReference type="AlphaFoldDB" id="A0A6P8YL84"/>
<dbReference type="SUPFAM" id="SSF81606">
    <property type="entry name" value="PP2C-like"/>
    <property type="match status" value="1"/>
</dbReference>
<dbReference type="Pfam" id="PF13855">
    <property type="entry name" value="LRR_8"/>
    <property type="match status" value="2"/>
</dbReference>
<protein>
    <submittedName>
        <fullName evidence="6">Protein phosphatase PHLPP-like protein</fullName>
    </submittedName>
</protein>
<evidence type="ECO:0000256" key="2">
    <source>
        <dbReference type="ARBA" id="ARBA00022737"/>
    </source>
</evidence>
<dbReference type="Gene3D" id="3.60.40.10">
    <property type="entry name" value="PPM-type phosphatase domain"/>
    <property type="match status" value="1"/>
</dbReference>
<dbReference type="InterPro" id="IPR050216">
    <property type="entry name" value="LRR_domain-containing"/>
</dbReference>
<dbReference type="InterPro" id="IPR036457">
    <property type="entry name" value="PPM-type-like_dom_sf"/>
</dbReference>
<feature type="compositionally biased region" description="Basic and acidic residues" evidence="3">
    <location>
        <begin position="1025"/>
        <end position="1038"/>
    </location>
</feature>
<organism evidence="6">
    <name type="scientific">Thrips palmi</name>
    <name type="common">Melon thrips</name>
    <dbReference type="NCBI Taxonomy" id="161013"/>
    <lineage>
        <taxon>Eukaryota</taxon>
        <taxon>Metazoa</taxon>
        <taxon>Ecdysozoa</taxon>
        <taxon>Arthropoda</taxon>
        <taxon>Hexapoda</taxon>
        <taxon>Insecta</taxon>
        <taxon>Pterygota</taxon>
        <taxon>Neoptera</taxon>
        <taxon>Paraneoptera</taxon>
        <taxon>Thysanoptera</taxon>
        <taxon>Terebrantia</taxon>
        <taxon>Thripoidea</taxon>
        <taxon>Thripidae</taxon>
        <taxon>Thrips</taxon>
    </lineage>
</organism>
<dbReference type="Gene3D" id="3.80.10.10">
    <property type="entry name" value="Ribonuclease Inhibitor"/>
    <property type="match status" value="3"/>
</dbReference>
<dbReference type="KEGG" id="tpal:117643018"/>
<dbReference type="InParanoid" id="A0A6P8YL84"/>
<dbReference type="PANTHER" id="PTHR48051:SF46">
    <property type="entry name" value="LEUCINE RICH REPEAT-CONTAINING DOMAIN PROTEIN"/>
    <property type="match status" value="1"/>
</dbReference>
<feature type="region of interest" description="Disordered" evidence="3">
    <location>
        <begin position="1015"/>
        <end position="1038"/>
    </location>
</feature>
<evidence type="ECO:0000256" key="1">
    <source>
        <dbReference type="ARBA" id="ARBA00022614"/>
    </source>
</evidence>
<dbReference type="InterPro" id="IPR032675">
    <property type="entry name" value="LRR_dom_sf"/>
</dbReference>
<dbReference type="Pfam" id="PF00560">
    <property type="entry name" value="LRR_1"/>
    <property type="match status" value="1"/>
</dbReference>
<dbReference type="InterPro" id="IPR001611">
    <property type="entry name" value="Leu-rich_rpt"/>
</dbReference>
<evidence type="ECO:0000259" key="4">
    <source>
        <dbReference type="PROSITE" id="PS51746"/>
    </source>
</evidence>
<dbReference type="InterPro" id="IPR003591">
    <property type="entry name" value="Leu-rich_rpt_typical-subtyp"/>
</dbReference>
<dbReference type="InterPro" id="IPR001932">
    <property type="entry name" value="PPM-type_phosphatase-like_dom"/>
</dbReference>
<dbReference type="RefSeq" id="XP_034237546.1">
    <property type="nucleotide sequence ID" value="XM_034381655.1"/>
</dbReference>
<sequence length="1052" mass="114479">MLTRLPRLRRLQLRHNQLRHLPAHLPKLVHLVHLDLGDNNIDALPDDVDGMANLEELRLDRNSLRALPAALTRLPRLRALSAAYNLLEAVPASLLAMRALTLLDLQGNRISEDGLPLPAPVPDKDNLDPLGPPGRVSLRANLLKGHIILGNYGNLTQLDVSENAIEVLDLSALSKLQTLQCSRNSLRELSVNGRHLTSLIAGNNQLRTLNASPTPLQLEHLDVSYNCLASLPAWVGGCSRLRALFASHNDLTAVPQQLLSGQLPHLHTLQLSYNQLQQLPAASSRLPLALHHLFLQSNRLAALPSHLFAVATRLRVLNVSNNRLEELPPPAPLQDLEGDRGSPLDKLYLTANCLGDAALRGLAAFRRLRTLHAAYNHLSLLPDSCVASWPDLEELVLSGNTLRNLPENIVQLRHLRVLRVHSNQLRNSPCFARMTSLKVLDLSHNQLDRVSLAKLAPPQLQFLDLSCNSRLHVDPRQFSVYRSQRQGGPATISLVDVSGLNRSALPTAPPVRSPPTPWAVGFSETPGLRERLYISQLRLPAFCSSEGLFGLFDGGGEGSLPAALVKAVPRILLEERAVAETAADYLKYTLLSAHRELREHGQKQGACATLVHVSPRGSRYVLRVASVGEAKAILARTDGPMTLTREQAPGSSRHPLESAVRSQLGCSALFPLVLPDPHVVELELRESDDFLVLANQRLWEVVSEREAVQEVRAASSPLLAAKRLQDVAQSYGCEDNVSVLVLRLGALTASVQGQQGQAHCVVTDLSSTLRSHRHTLPDVADDSISPCSCCAPCCRCRHDRSSPSGQSDQASCESRTALPVPHMANVTMAPQPAPRRPTGTVSSGTGIFKSVRCRVDNGYSQGYSQGYSSHRGTGTSGSGGSGCSDSGGDTSGSGGSGSDRSHLSEEQFRCWEYMLEQNTQLLFDKELDTLSRAFTRTGPSRPLAMPVHAARGLGQGLGSRALSSSSPHLAASASRPMQLLHTGPNAAYFGSLQRLMPYNLEYDFDVIHERAESRSANGHSISSLADRDRGDQDSLEQDGRMRKYWDVATTEL</sequence>
<dbReference type="SMART" id="SM00369">
    <property type="entry name" value="LRR_TYP"/>
    <property type="match status" value="14"/>
</dbReference>
<dbReference type="CTD" id="35178"/>
<keyword evidence="2" id="KW-0677">Repeat</keyword>
<name>A0A6P8YL84_THRPL</name>
<feature type="compositionally biased region" description="Low complexity" evidence="3">
    <location>
        <begin position="864"/>
        <end position="873"/>
    </location>
</feature>
<dbReference type="CDD" id="cd00143">
    <property type="entry name" value="PP2Cc"/>
    <property type="match status" value="1"/>
</dbReference>
<dbReference type="SMART" id="SM00332">
    <property type="entry name" value="PP2Cc"/>
    <property type="match status" value="1"/>
</dbReference>
<dbReference type="Proteomes" id="UP000515158">
    <property type="component" value="Unplaced"/>
</dbReference>
<reference evidence="6" key="1">
    <citation type="submission" date="2025-08" db="UniProtKB">
        <authorList>
            <consortium name="RefSeq"/>
        </authorList>
    </citation>
    <scope>IDENTIFICATION</scope>
    <source>
        <tissue evidence="6">Total insect</tissue>
    </source>
</reference>
<feature type="region of interest" description="Disordered" evidence="3">
    <location>
        <begin position="864"/>
        <end position="901"/>
    </location>
</feature>
<proteinExistence type="predicted"/>
<feature type="domain" description="PPM-type phosphatase" evidence="4">
    <location>
        <begin position="519"/>
        <end position="744"/>
    </location>
</feature>
<dbReference type="OrthoDB" id="737510at2759"/>
<dbReference type="PROSITE" id="PS51450">
    <property type="entry name" value="LRR"/>
    <property type="match status" value="3"/>
</dbReference>
<dbReference type="Pfam" id="PF00481">
    <property type="entry name" value="PP2C"/>
    <property type="match status" value="2"/>
</dbReference>
<evidence type="ECO:0000313" key="6">
    <source>
        <dbReference type="RefSeq" id="XP_034237546.1"/>
    </source>
</evidence>
<dbReference type="GO" id="GO:0005737">
    <property type="term" value="C:cytoplasm"/>
    <property type="evidence" value="ECO:0007669"/>
    <property type="project" value="TreeGrafter"/>
</dbReference>
<evidence type="ECO:0000256" key="3">
    <source>
        <dbReference type="SAM" id="MobiDB-lite"/>
    </source>
</evidence>
<dbReference type="Pfam" id="PF13516">
    <property type="entry name" value="LRR_6"/>
    <property type="match status" value="1"/>
</dbReference>
<keyword evidence="1" id="KW-0433">Leucine-rich repeat</keyword>
<dbReference type="PROSITE" id="PS51746">
    <property type="entry name" value="PPM_2"/>
    <property type="match status" value="1"/>
</dbReference>
<evidence type="ECO:0000313" key="5">
    <source>
        <dbReference type="Proteomes" id="UP000515158"/>
    </source>
</evidence>
<keyword evidence="5" id="KW-1185">Reference proteome</keyword>
<dbReference type="GeneID" id="117643018"/>
<accession>A0A6P8YL84</accession>
<dbReference type="SUPFAM" id="SSF52058">
    <property type="entry name" value="L domain-like"/>
    <property type="match status" value="2"/>
</dbReference>
<gene>
    <name evidence="6" type="primary">LOC117643018</name>
</gene>